<reference evidence="1" key="2">
    <citation type="submission" date="2015-07" db="EMBL/GenBank/DDBJ databases">
        <title>Plasmids, circular viruses and viroids from rat gut.</title>
        <authorList>
            <person name="Jorgensen T.J."/>
            <person name="Hansen M.A."/>
            <person name="Xu Z."/>
            <person name="Tabak M.A."/>
            <person name="Sorensen S.J."/>
            <person name="Hansen L.H."/>
        </authorList>
    </citation>
    <scope>NUCLEOTIDE SEQUENCE</scope>
    <source>
        <strain evidence="1">RGFK1507</strain>
    </source>
</reference>
<accession>A0A0H5Q7I6</accession>
<proteinExistence type="predicted"/>
<organism evidence="1">
    <name type="scientific">uncultured prokaryote</name>
    <dbReference type="NCBI Taxonomy" id="198431"/>
    <lineage>
        <taxon>unclassified sequences</taxon>
        <taxon>environmental samples</taxon>
    </lineage>
</organism>
<dbReference type="EMBL" id="LN854043">
    <property type="protein sequence ID" value="CRY97354.1"/>
    <property type="molecule type" value="Genomic_DNA"/>
</dbReference>
<evidence type="ECO:0000313" key="1">
    <source>
        <dbReference type="EMBL" id="CRY97354.1"/>
    </source>
</evidence>
<dbReference type="AlphaFoldDB" id="A0A0H5Q7I6"/>
<protein>
    <submittedName>
        <fullName evidence="1">Uncharacterized protein</fullName>
    </submittedName>
</protein>
<sequence length="215" mass="22060">MAQSDDGARITISGGLGSGEIWASSFWLTDVAADSQSDFNDVVAAVATAFTANARSVLLSQMSSVSSVANLTGRYYAAGESSYKYETIIGSVAAGGTGSFNTANQVAMVLSLRTADAGRSKRGRMYLPANSIGTTTTNQFQATYCATVANDFADFFSAVNAITAGGGGIVAVASGMLGTAQTVTSVQVDTRPDVQRRRANKMGGIVTETADVDTA</sequence>
<name>A0A0H5Q7I6_9ZZZZ</name>
<reference evidence="1" key="1">
    <citation type="submission" date="2015-06" db="EMBL/GenBank/DDBJ databases">
        <authorList>
            <person name="Joergensen T."/>
        </authorList>
    </citation>
    <scope>NUCLEOTIDE SEQUENCE</scope>
    <source>
        <strain evidence="1">RGFK1507</strain>
    </source>
</reference>